<keyword evidence="4" id="KW-1185">Reference proteome</keyword>
<accession>A0A6A6YCW5</accession>
<dbReference type="RefSeq" id="XP_033573625.1">
    <property type="nucleotide sequence ID" value="XM_033723748.1"/>
</dbReference>
<evidence type="ECO:0000256" key="1">
    <source>
        <dbReference type="SAM" id="MobiDB-lite"/>
    </source>
</evidence>
<reference evidence="3 5" key="1">
    <citation type="journal article" date="2020" name="Stud. Mycol.">
        <title>101 Dothideomycetes genomes: a test case for predicting lifestyles and emergence of pathogens.</title>
        <authorList>
            <person name="Haridas S."/>
            <person name="Albert R."/>
            <person name="Binder M."/>
            <person name="Bloem J."/>
            <person name="Labutti K."/>
            <person name="Salamov A."/>
            <person name="Andreopoulos B."/>
            <person name="Baker S."/>
            <person name="Barry K."/>
            <person name="Bills G."/>
            <person name="Bluhm B."/>
            <person name="Cannon C."/>
            <person name="Castanera R."/>
            <person name="Culley D."/>
            <person name="Daum C."/>
            <person name="Ezra D."/>
            <person name="Gonzalez J."/>
            <person name="Henrissat B."/>
            <person name="Kuo A."/>
            <person name="Liang C."/>
            <person name="Lipzen A."/>
            <person name="Lutzoni F."/>
            <person name="Magnuson J."/>
            <person name="Mondo S."/>
            <person name="Nolan M."/>
            <person name="Ohm R."/>
            <person name="Pangilinan J."/>
            <person name="Park H.-J."/>
            <person name="Ramirez L."/>
            <person name="Alfaro M."/>
            <person name="Sun H."/>
            <person name="Tritt A."/>
            <person name="Yoshinaga Y."/>
            <person name="Zwiers L.-H."/>
            <person name="Turgeon B."/>
            <person name="Goodwin S."/>
            <person name="Spatafora J."/>
            <person name="Crous P."/>
            <person name="Grigoriev I."/>
        </authorList>
    </citation>
    <scope>NUCLEOTIDE SEQUENCE</scope>
    <source>
        <strain evidence="3 5">CBS 304.34</strain>
    </source>
</reference>
<feature type="chain" id="PRO_5044629012" evidence="2">
    <location>
        <begin position="18"/>
        <end position="581"/>
    </location>
</feature>
<dbReference type="EMBL" id="MU003706">
    <property type="protein sequence ID" value="KAF2806661.1"/>
    <property type="molecule type" value="Genomic_DNA"/>
</dbReference>
<dbReference type="GeneID" id="54464641"/>
<dbReference type="AlphaFoldDB" id="A0A6A6YCW5"/>
<feature type="region of interest" description="Disordered" evidence="1">
    <location>
        <begin position="218"/>
        <end position="237"/>
    </location>
</feature>
<dbReference type="Proteomes" id="UP000504636">
    <property type="component" value="Unplaced"/>
</dbReference>
<evidence type="ECO:0000256" key="2">
    <source>
        <dbReference type="SAM" id="SignalP"/>
    </source>
</evidence>
<evidence type="ECO:0000313" key="5">
    <source>
        <dbReference type="RefSeq" id="XP_033573625.1"/>
    </source>
</evidence>
<organism evidence="3">
    <name type="scientific">Mytilinidion resinicola</name>
    <dbReference type="NCBI Taxonomy" id="574789"/>
    <lineage>
        <taxon>Eukaryota</taxon>
        <taxon>Fungi</taxon>
        <taxon>Dikarya</taxon>
        <taxon>Ascomycota</taxon>
        <taxon>Pezizomycotina</taxon>
        <taxon>Dothideomycetes</taxon>
        <taxon>Pleosporomycetidae</taxon>
        <taxon>Mytilinidiales</taxon>
        <taxon>Mytilinidiaceae</taxon>
        <taxon>Mytilinidion</taxon>
    </lineage>
</organism>
<dbReference type="OrthoDB" id="10466810at2759"/>
<reference evidence="5" key="3">
    <citation type="submission" date="2025-04" db="UniProtKB">
        <authorList>
            <consortium name="RefSeq"/>
        </authorList>
    </citation>
    <scope>IDENTIFICATION</scope>
    <source>
        <strain evidence="5">CBS 304.34</strain>
    </source>
</reference>
<evidence type="ECO:0000313" key="4">
    <source>
        <dbReference type="Proteomes" id="UP000504636"/>
    </source>
</evidence>
<gene>
    <name evidence="3 5" type="ORF">BDZ99DRAFT_500757</name>
</gene>
<sequence length="581" mass="63557">MKFVSVAVAALATLTIARPGTLNVPKADDQPTTPANPPQSQDCVQCAANYGNVCFADVTCFQSCNDECQDCVFCCAPQQSELHQRDSSPCQGCYATYDECIELCHDDVTCRKACDSDMCNSSECFSCQNSNCIHTALVNAGLSKREDTSPVISDRPPQTEESCDDCDVTYDECLHTCNFTDQCISRCRSMLCGSQFCRTYCGYDVCHKHESTIDDVPAAPSTLSKREDTSPVLSGLPPQTEESCDDCDVTYDECLHTCNFTDQCINRCRSMLCGSQFCRTYCGYDVCHKHESPMDEVSATPSTLSKRENTSPILSGRPQSKDVLAVRDSDDVHLIARSDTLDEILAQLHDPATTSVDKDTTDSILANLENLPAEDLDDDDMNKVIQIARLLWKLSPDLQDIFDDMESEGLDQGEGSKLTILAALVMAQNTRSNAINGTLARDLASLPVPPPQCLGCENHYLECIRDSRHPPSTCREAICLNPDSNHRCKNECGFTGCKTEPVGHPPKSLNTGSDAIGGILARDLDPIPVPPPPCLGCETRYLKCIQPCPTDPGCQKACRQAVCLNPDLNHRCKNECGFTDC</sequence>
<evidence type="ECO:0000313" key="3">
    <source>
        <dbReference type="EMBL" id="KAF2806661.1"/>
    </source>
</evidence>
<protein>
    <submittedName>
        <fullName evidence="3 5">Uncharacterized protein</fullName>
    </submittedName>
</protein>
<feature type="signal peptide" evidence="2">
    <location>
        <begin position="1"/>
        <end position="17"/>
    </location>
</feature>
<proteinExistence type="predicted"/>
<keyword evidence="2" id="KW-0732">Signal</keyword>
<reference evidence="5" key="2">
    <citation type="submission" date="2020-04" db="EMBL/GenBank/DDBJ databases">
        <authorList>
            <consortium name="NCBI Genome Project"/>
        </authorList>
    </citation>
    <scope>NUCLEOTIDE SEQUENCE</scope>
    <source>
        <strain evidence="5">CBS 304.34</strain>
    </source>
</reference>
<name>A0A6A6YCW5_9PEZI</name>
<feature type="region of interest" description="Disordered" evidence="1">
    <location>
        <begin position="295"/>
        <end position="317"/>
    </location>
</feature>